<proteinExistence type="predicted"/>
<gene>
    <name evidence="1" type="ORF">F2Q68_00027842</name>
</gene>
<organism evidence="1 2">
    <name type="scientific">Brassica cretica</name>
    <name type="common">Mustard</name>
    <dbReference type="NCBI Taxonomy" id="69181"/>
    <lineage>
        <taxon>Eukaryota</taxon>
        <taxon>Viridiplantae</taxon>
        <taxon>Streptophyta</taxon>
        <taxon>Embryophyta</taxon>
        <taxon>Tracheophyta</taxon>
        <taxon>Spermatophyta</taxon>
        <taxon>Magnoliopsida</taxon>
        <taxon>eudicotyledons</taxon>
        <taxon>Gunneridae</taxon>
        <taxon>Pentapetalae</taxon>
        <taxon>rosids</taxon>
        <taxon>malvids</taxon>
        <taxon>Brassicales</taxon>
        <taxon>Brassicaceae</taxon>
        <taxon>Brassiceae</taxon>
        <taxon>Brassica</taxon>
    </lineage>
</organism>
<comment type="caution">
    <text evidence="1">The sequence shown here is derived from an EMBL/GenBank/DDBJ whole genome shotgun (WGS) entry which is preliminary data.</text>
</comment>
<dbReference type="Proteomes" id="UP000712281">
    <property type="component" value="Unassembled WGS sequence"/>
</dbReference>
<sequence>MLLTSPWLEAISTVTVHFAATSGKEGAYREFLDATDFALVGGDINGDGSFRRHLR</sequence>
<accession>A0A8S9IBE4</accession>
<protein>
    <submittedName>
        <fullName evidence="1">Uncharacterized protein</fullName>
    </submittedName>
</protein>
<dbReference type="EMBL" id="QGKW02001911">
    <property type="protein sequence ID" value="KAF2567079.1"/>
    <property type="molecule type" value="Genomic_DNA"/>
</dbReference>
<evidence type="ECO:0000313" key="1">
    <source>
        <dbReference type="EMBL" id="KAF2567079.1"/>
    </source>
</evidence>
<reference evidence="1" key="1">
    <citation type="submission" date="2019-12" db="EMBL/GenBank/DDBJ databases">
        <title>Genome sequencing and annotation of Brassica cretica.</title>
        <authorList>
            <person name="Studholme D.J."/>
            <person name="Sarris P.F."/>
        </authorList>
    </citation>
    <scope>NUCLEOTIDE SEQUENCE</scope>
    <source>
        <strain evidence="1">PFS-001/15</strain>
        <tissue evidence="1">Leaf</tissue>
    </source>
</reference>
<evidence type="ECO:0000313" key="2">
    <source>
        <dbReference type="Proteomes" id="UP000712281"/>
    </source>
</evidence>
<name>A0A8S9IBE4_BRACR</name>
<dbReference type="AlphaFoldDB" id="A0A8S9IBE4"/>